<accession>A0A9P4HMR6</accession>
<dbReference type="SMART" id="SM00906">
    <property type="entry name" value="Fungal_trans"/>
    <property type="match status" value="1"/>
</dbReference>
<evidence type="ECO:0000256" key="6">
    <source>
        <dbReference type="ARBA" id="ARBA00023163"/>
    </source>
</evidence>
<evidence type="ECO:0000313" key="12">
    <source>
        <dbReference type="Proteomes" id="UP000799776"/>
    </source>
</evidence>
<feature type="region of interest" description="Disordered" evidence="9">
    <location>
        <begin position="178"/>
        <end position="260"/>
    </location>
</feature>
<dbReference type="GO" id="GO:0006351">
    <property type="term" value="P:DNA-templated transcription"/>
    <property type="evidence" value="ECO:0007669"/>
    <property type="project" value="InterPro"/>
</dbReference>
<dbReference type="InterPro" id="IPR051439">
    <property type="entry name" value="XlnR/Xlr1"/>
</dbReference>
<keyword evidence="6" id="KW-0804">Transcription</keyword>
<dbReference type="SMART" id="SM00066">
    <property type="entry name" value="GAL4"/>
    <property type="match status" value="1"/>
</dbReference>
<keyword evidence="12" id="KW-1185">Reference proteome</keyword>
<dbReference type="Pfam" id="PF04082">
    <property type="entry name" value="Fungal_trans"/>
    <property type="match status" value="1"/>
</dbReference>
<evidence type="ECO:0000256" key="2">
    <source>
        <dbReference type="ARBA" id="ARBA00022833"/>
    </source>
</evidence>
<feature type="compositionally biased region" description="Low complexity" evidence="9">
    <location>
        <begin position="185"/>
        <end position="204"/>
    </location>
</feature>
<dbReference type="PANTHER" id="PTHR47663:SF1">
    <property type="entry name" value="XYLANOLYTIC TRANSCRIPTIONAL ACTIVATOR XLNR-RELATED"/>
    <property type="match status" value="1"/>
</dbReference>
<dbReference type="FunFam" id="4.10.240.10:FF:000004">
    <property type="entry name" value="Xylanolytic transcriptional activator XlnR"/>
    <property type="match status" value="1"/>
</dbReference>
<feature type="compositionally biased region" description="Low complexity" evidence="9">
    <location>
        <begin position="28"/>
        <end position="43"/>
    </location>
</feature>
<evidence type="ECO:0000256" key="9">
    <source>
        <dbReference type="SAM" id="MobiDB-lite"/>
    </source>
</evidence>
<reference evidence="11" key="1">
    <citation type="journal article" date="2020" name="Stud. Mycol.">
        <title>101 Dothideomycetes genomes: a test case for predicting lifestyles and emergence of pathogens.</title>
        <authorList>
            <person name="Haridas S."/>
            <person name="Albert R."/>
            <person name="Binder M."/>
            <person name="Bloem J."/>
            <person name="Labutti K."/>
            <person name="Salamov A."/>
            <person name="Andreopoulos B."/>
            <person name="Baker S."/>
            <person name="Barry K."/>
            <person name="Bills G."/>
            <person name="Bluhm B."/>
            <person name="Cannon C."/>
            <person name="Castanera R."/>
            <person name="Culley D."/>
            <person name="Daum C."/>
            <person name="Ezra D."/>
            <person name="Gonzalez J."/>
            <person name="Henrissat B."/>
            <person name="Kuo A."/>
            <person name="Liang C."/>
            <person name="Lipzen A."/>
            <person name="Lutzoni F."/>
            <person name="Magnuson J."/>
            <person name="Mondo S."/>
            <person name="Nolan M."/>
            <person name="Ohm R."/>
            <person name="Pangilinan J."/>
            <person name="Park H.-J."/>
            <person name="Ramirez L."/>
            <person name="Alfaro M."/>
            <person name="Sun H."/>
            <person name="Tritt A."/>
            <person name="Yoshinaga Y."/>
            <person name="Zwiers L.-H."/>
            <person name="Turgeon B."/>
            <person name="Goodwin S."/>
            <person name="Spatafora J."/>
            <person name="Crous P."/>
            <person name="Grigoriev I."/>
        </authorList>
    </citation>
    <scope>NUCLEOTIDE SEQUENCE</scope>
    <source>
        <strain evidence="11">CBS 121410</strain>
    </source>
</reference>
<evidence type="ECO:0000256" key="3">
    <source>
        <dbReference type="ARBA" id="ARBA00023015"/>
    </source>
</evidence>
<dbReference type="InterPro" id="IPR036864">
    <property type="entry name" value="Zn2-C6_fun-type_DNA-bd_sf"/>
</dbReference>
<evidence type="ECO:0000256" key="1">
    <source>
        <dbReference type="ARBA" id="ARBA00022723"/>
    </source>
</evidence>
<feature type="compositionally biased region" description="Polar residues" evidence="9">
    <location>
        <begin position="1"/>
        <end position="15"/>
    </location>
</feature>
<evidence type="ECO:0000313" key="11">
    <source>
        <dbReference type="EMBL" id="KAF2083442.1"/>
    </source>
</evidence>
<keyword evidence="1" id="KW-0479">Metal-binding</keyword>
<dbReference type="InterPro" id="IPR007219">
    <property type="entry name" value="XnlR_reg_dom"/>
</dbReference>
<name>A0A9P4HMR6_9PEZI</name>
<keyword evidence="4" id="KW-0238">DNA-binding</keyword>
<dbReference type="GO" id="GO:0000981">
    <property type="term" value="F:DNA-binding transcription factor activity, RNA polymerase II-specific"/>
    <property type="evidence" value="ECO:0007669"/>
    <property type="project" value="InterPro"/>
</dbReference>
<comment type="similarity">
    <text evidence="8">Belongs to the xlnR/xlr1 family.</text>
</comment>
<organism evidence="11 12">
    <name type="scientific">Saccharata proteae CBS 121410</name>
    <dbReference type="NCBI Taxonomy" id="1314787"/>
    <lineage>
        <taxon>Eukaryota</taxon>
        <taxon>Fungi</taxon>
        <taxon>Dikarya</taxon>
        <taxon>Ascomycota</taxon>
        <taxon>Pezizomycotina</taxon>
        <taxon>Dothideomycetes</taxon>
        <taxon>Dothideomycetes incertae sedis</taxon>
        <taxon>Botryosphaeriales</taxon>
        <taxon>Saccharataceae</taxon>
        <taxon>Saccharata</taxon>
    </lineage>
</organism>
<dbReference type="InterPro" id="IPR001138">
    <property type="entry name" value="Zn2Cys6_DnaBD"/>
</dbReference>
<dbReference type="AlphaFoldDB" id="A0A9P4HMR6"/>
<protein>
    <recommendedName>
        <fullName evidence="10">Zn(2)-C6 fungal-type domain-containing protein</fullName>
    </recommendedName>
</protein>
<keyword evidence="7" id="KW-0539">Nucleus</keyword>
<proteinExistence type="inferred from homology"/>
<dbReference type="Proteomes" id="UP000799776">
    <property type="component" value="Unassembled WGS sequence"/>
</dbReference>
<feature type="compositionally biased region" description="Low complexity" evidence="9">
    <location>
        <begin position="250"/>
        <end position="260"/>
    </location>
</feature>
<dbReference type="GO" id="GO:0008270">
    <property type="term" value="F:zinc ion binding"/>
    <property type="evidence" value="ECO:0007669"/>
    <property type="project" value="InterPro"/>
</dbReference>
<dbReference type="SUPFAM" id="SSF57701">
    <property type="entry name" value="Zn2/Cys6 DNA-binding domain"/>
    <property type="match status" value="1"/>
</dbReference>
<evidence type="ECO:0000256" key="8">
    <source>
        <dbReference type="ARBA" id="ARBA00037990"/>
    </source>
</evidence>
<dbReference type="GO" id="GO:0003677">
    <property type="term" value="F:DNA binding"/>
    <property type="evidence" value="ECO:0007669"/>
    <property type="project" value="UniProtKB-KW"/>
</dbReference>
<keyword evidence="3" id="KW-0805">Transcription regulation</keyword>
<dbReference type="CDD" id="cd12148">
    <property type="entry name" value="fungal_TF_MHR"/>
    <property type="match status" value="1"/>
</dbReference>
<evidence type="ECO:0000256" key="4">
    <source>
        <dbReference type="ARBA" id="ARBA00023125"/>
    </source>
</evidence>
<feature type="region of interest" description="Disordered" evidence="9">
    <location>
        <begin position="1"/>
        <end position="45"/>
    </location>
</feature>
<dbReference type="OrthoDB" id="5365785at2759"/>
<evidence type="ECO:0000256" key="7">
    <source>
        <dbReference type="ARBA" id="ARBA00023242"/>
    </source>
</evidence>
<dbReference type="PROSITE" id="PS50048">
    <property type="entry name" value="ZN2_CY6_FUNGAL_2"/>
    <property type="match status" value="1"/>
</dbReference>
<dbReference type="EMBL" id="ML978786">
    <property type="protein sequence ID" value="KAF2083442.1"/>
    <property type="molecule type" value="Genomic_DNA"/>
</dbReference>
<comment type="caution">
    <text evidence="11">The sequence shown here is derived from an EMBL/GenBank/DDBJ whole genome shotgun (WGS) entry which is preliminary data.</text>
</comment>
<feature type="domain" description="Zn(2)-C6 fungal-type" evidence="10">
    <location>
        <begin position="140"/>
        <end position="169"/>
    </location>
</feature>
<dbReference type="CDD" id="cd00067">
    <property type="entry name" value="GAL4"/>
    <property type="match status" value="1"/>
</dbReference>
<feature type="region of interest" description="Disordered" evidence="9">
    <location>
        <begin position="99"/>
        <end position="134"/>
    </location>
</feature>
<dbReference type="PANTHER" id="PTHR47663">
    <property type="entry name" value="XYLANOLYTIC TRANSCRIPTIONAL ACTIVATOR XLNR-RELATED"/>
    <property type="match status" value="1"/>
</dbReference>
<evidence type="ECO:0000259" key="10">
    <source>
        <dbReference type="PROSITE" id="PS50048"/>
    </source>
</evidence>
<evidence type="ECO:0000256" key="5">
    <source>
        <dbReference type="ARBA" id="ARBA00023159"/>
    </source>
</evidence>
<sequence>MLSTGLHQYTSSSSFGHLPSPNILGHDSSSTTTTTNTTATLNSQRLPGSTAAFDALPHGPQYALHQYPQGHHHHLHHLHHLHHHPLLDGKTYVKQRPHPYVNGSSSSAALPRTQKASMAHDRPGRSSAAAGPVRRRISRACDQCNQLRTKCDGKNPCAHCVEFGLTCEYVRERKKRGKASRKDIAQQQAAQAAAQVQRAEAGRASSGSGQSLSAEEQNGTDGRPDSDRPDHHHRTSVTDFSTPSLPLPPSTSSLGGSRGSRMTLMNMSDYGSLDDYHRNVVSPGAANAHIMLQHGANSLPHSMLPTNGLSGFGDSTYAMLSPQSQHGQSNGFRLPPGDSPLSGLLGNSPVTGSPGWLSLPSPSTALYSQQAHYPANQTLRYPVLQPLVPHLGSIVPVSLACDLLDLYFQSSSSAFMQPISPYVLGYVFRKRSFLRQHNPRVCSPALLASMLWIGAQTHESAFLTSPPSTRGKVCQKLLELTVGLLKPLIHTPEASNHASPNFAANTVINGVALGGFGVAVTGRAQEVEGASPGSSGALDDVATYIHLATVVSASEYKAASLRWWNAAWSLARELKLGRELPPNPSANTRGNEEDMDADGEADIDMDYGHVADTQHHGIDGSSHQTSGLVSEEEREERRRIWWLLYTMDRHLALCYNRPLFLLDKECDSLLQPLDESRWQAGEYFTGDSDQINSDQSSYYRRRGPSFECTGHAIFGFFTPLMTILGAIVDLSHAKNHPRFGNRFRNRPEWEDHAAEIGQQLEAYGRSLQDFEARYTTNLSDGSNLEMDTNGLDLGTPSAHSVNSSGSRITESILQTKIVVAYATHLMHTLHILLNGKWDPISLLDDNDLWISSQSFVTATGHAVSAAEALSDILEYDPDLSFMPFFFGIYLLQGSFLLLLIADKLQGEASPSVVKACETIVRAHEACVVTLNTEYQRNFRKVMRSALAQVRGRCLEDWGEQQLRRREVLALYRWTGDGTGLAL</sequence>
<feature type="compositionally biased region" description="Polar residues" evidence="9">
    <location>
        <begin position="205"/>
        <end position="220"/>
    </location>
</feature>
<dbReference type="Pfam" id="PF00172">
    <property type="entry name" value="Zn_clus"/>
    <property type="match status" value="1"/>
</dbReference>
<gene>
    <name evidence="11" type="ORF">K490DRAFT_51702</name>
</gene>
<keyword evidence="2" id="KW-0862">Zinc</keyword>
<dbReference type="Gene3D" id="4.10.240.10">
    <property type="entry name" value="Zn(2)-C6 fungal-type DNA-binding domain"/>
    <property type="match status" value="1"/>
</dbReference>
<keyword evidence="5" id="KW-0010">Activator</keyword>